<gene>
    <name evidence="1" type="ORF">HH1059_03470</name>
</gene>
<evidence type="ECO:0008006" key="3">
    <source>
        <dbReference type="Google" id="ProtNLM"/>
    </source>
</evidence>
<proteinExistence type="predicted"/>
<reference evidence="1" key="1">
    <citation type="submission" date="2016-02" db="EMBL/GenBank/DDBJ databases">
        <title>Halorhodospira halochloris DSM-1059 complete genome, version 2.</title>
        <authorList>
            <person name="Tsukatani Y."/>
        </authorList>
    </citation>
    <scope>NUCLEOTIDE SEQUENCE</scope>
    <source>
        <strain evidence="1">DSM 1059</strain>
    </source>
</reference>
<name>A0A110B1C9_HALHR</name>
<dbReference type="AlphaFoldDB" id="A0A110B1C9"/>
<keyword evidence="2" id="KW-1185">Reference proteome</keyword>
<dbReference type="InterPro" id="IPR036086">
    <property type="entry name" value="ParB/Sulfiredoxin_sf"/>
</dbReference>
<dbReference type="SUPFAM" id="SSF110849">
    <property type="entry name" value="ParB/Sulfiredoxin"/>
    <property type="match status" value="1"/>
</dbReference>
<protein>
    <recommendedName>
        <fullName evidence="3">ParB/Sulfiredoxin domain-containing protein</fullName>
    </recommendedName>
</protein>
<dbReference type="KEGG" id="hhk:HH1059_03470"/>
<evidence type="ECO:0000313" key="1">
    <source>
        <dbReference type="EMBL" id="BAU57025.2"/>
    </source>
</evidence>
<evidence type="ECO:0000313" key="2">
    <source>
        <dbReference type="Proteomes" id="UP000218890"/>
    </source>
</evidence>
<organism evidence="1 2">
    <name type="scientific">Halorhodospira halochloris</name>
    <name type="common">Ectothiorhodospira halochloris</name>
    <dbReference type="NCBI Taxonomy" id="1052"/>
    <lineage>
        <taxon>Bacteria</taxon>
        <taxon>Pseudomonadati</taxon>
        <taxon>Pseudomonadota</taxon>
        <taxon>Gammaproteobacteria</taxon>
        <taxon>Chromatiales</taxon>
        <taxon>Ectothiorhodospiraceae</taxon>
        <taxon>Halorhodospira</taxon>
    </lineage>
</organism>
<accession>A0A110B1C9</accession>
<sequence>MVTRKSALKFLGDTAVLWVDPQLITHHRGSKFPLTAQIRAKYKSKLRRPVTWASRRWHPFFVREAWLPPAEPIESEGKYRRVSDLIANRQRLERSDWYQSMIDRVRTKGSVRYKFQKMYSESEVDAFFNEHVGPLIESMAKEGYREDLAPEHGTVLVGEDGRLYKTGGGSHRFYVARELGVKSVPVTVASVHEDWVRAQGVVPDRHGLRELPKLLRSLGNCTD</sequence>
<dbReference type="OrthoDB" id="5782846at2"/>
<dbReference type="Proteomes" id="UP000218890">
    <property type="component" value="Chromosome"/>
</dbReference>
<dbReference type="EMBL" id="AP017372">
    <property type="protein sequence ID" value="BAU57025.2"/>
    <property type="molecule type" value="Genomic_DNA"/>
</dbReference>
<dbReference type="RefSeq" id="WP_096407573.1">
    <property type="nucleotide sequence ID" value="NZ_AP017372.2"/>
</dbReference>